<dbReference type="EMBL" id="GBXM01046611">
    <property type="protein sequence ID" value="JAH61966.1"/>
    <property type="molecule type" value="Transcribed_RNA"/>
</dbReference>
<evidence type="ECO:0000313" key="1">
    <source>
        <dbReference type="EMBL" id="JAH61966.1"/>
    </source>
</evidence>
<dbReference type="AlphaFoldDB" id="A0A0E9U7Z5"/>
<sequence>MVSYVLLTFIISSLYLQNVKHFT</sequence>
<reference evidence="1" key="1">
    <citation type="submission" date="2014-11" db="EMBL/GenBank/DDBJ databases">
        <authorList>
            <person name="Amaro Gonzalez C."/>
        </authorList>
    </citation>
    <scope>NUCLEOTIDE SEQUENCE</scope>
</reference>
<protein>
    <submittedName>
        <fullName evidence="1">Uncharacterized protein</fullName>
    </submittedName>
</protein>
<name>A0A0E9U7Z5_ANGAN</name>
<organism evidence="1">
    <name type="scientific">Anguilla anguilla</name>
    <name type="common">European freshwater eel</name>
    <name type="synonym">Muraena anguilla</name>
    <dbReference type="NCBI Taxonomy" id="7936"/>
    <lineage>
        <taxon>Eukaryota</taxon>
        <taxon>Metazoa</taxon>
        <taxon>Chordata</taxon>
        <taxon>Craniata</taxon>
        <taxon>Vertebrata</taxon>
        <taxon>Euteleostomi</taxon>
        <taxon>Actinopterygii</taxon>
        <taxon>Neopterygii</taxon>
        <taxon>Teleostei</taxon>
        <taxon>Anguilliformes</taxon>
        <taxon>Anguillidae</taxon>
        <taxon>Anguilla</taxon>
    </lineage>
</organism>
<accession>A0A0E9U7Z5</accession>
<reference evidence="1" key="2">
    <citation type="journal article" date="2015" name="Fish Shellfish Immunol.">
        <title>Early steps in the European eel (Anguilla anguilla)-Vibrio vulnificus interaction in the gills: Role of the RtxA13 toxin.</title>
        <authorList>
            <person name="Callol A."/>
            <person name="Pajuelo D."/>
            <person name="Ebbesson L."/>
            <person name="Teles M."/>
            <person name="MacKenzie S."/>
            <person name="Amaro C."/>
        </authorList>
    </citation>
    <scope>NUCLEOTIDE SEQUENCE</scope>
</reference>
<proteinExistence type="predicted"/>